<dbReference type="Proteomes" id="UP000831484">
    <property type="component" value="Plasmid pdjl-6-1"/>
</dbReference>
<evidence type="ECO:0000313" key="3">
    <source>
        <dbReference type="Proteomes" id="UP000831484"/>
    </source>
</evidence>
<sequence length="358" mass="39219">MAPQYAPKLKEKVAEKWVTSLRGQLFPGEEIWALSKTNQVRPVLDGLAITNARVMAFSSIDVATRGPRVALEADNISRFEFVKKMTGKQLHITDLAQQVHQFGAITDADIDFVSHYVHHLASAGFPPGIRETLRARDAVATENVRAREARRFDVEIIGAPLKDVAWRTIDEHTAPDELPWFVINSGSAGILAAFEDRLIIAKVGGMAGFMTGSMGGGRVTTFPYSDITNIEYNSGMMSGVLEVLTPSYQGTANHDYWRSASTSRNKAGDSPFTLSNCLPLPKAQHKLALPRLTELQKKIIDYKRPTFHVQHSPSAAAAPSTSLAEELHNLADLHHQGILDDAEFAAAKQATIARHSNS</sequence>
<dbReference type="Proteomes" id="UP000831484">
    <property type="component" value="Plasmid pdjl-6-3"/>
</dbReference>
<keyword evidence="1" id="KW-0614">Plasmid</keyword>
<organism evidence="1 3">
    <name type="scientific">Rhodococcus qingshengii JCM 15477</name>
    <dbReference type="NCBI Taxonomy" id="1303681"/>
    <lineage>
        <taxon>Bacteria</taxon>
        <taxon>Bacillati</taxon>
        <taxon>Actinomycetota</taxon>
        <taxon>Actinomycetes</taxon>
        <taxon>Mycobacteriales</taxon>
        <taxon>Nocardiaceae</taxon>
        <taxon>Rhodococcus</taxon>
        <taxon>Rhodococcus erythropolis group</taxon>
    </lineage>
</organism>
<protein>
    <submittedName>
        <fullName evidence="1">SHOCT domain-containing protein</fullName>
    </submittedName>
</protein>
<evidence type="ECO:0000313" key="1">
    <source>
        <dbReference type="EMBL" id="UPU46196.1"/>
    </source>
</evidence>
<reference evidence="1" key="2">
    <citation type="submission" date="2022-04" db="EMBL/GenBank/DDBJ databases">
        <title>Functional analysis, diversity, and distribution of carbendazim hydrolases MheI and CbmA, responsible for the initial step in carbendazim degradation.</title>
        <authorList>
            <person name="Zhang M."/>
        </authorList>
    </citation>
    <scope>NUCLEOTIDE SEQUENCE</scope>
    <source>
        <strain evidence="1">Djl-6</strain>
        <plasmid evidence="1">pdjl-6-1</plasmid>
        <plasmid evidence="2">pdjl-6-3</plasmid>
    </source>
</reference>
<gene>
    <name evidence="1" type="ORF">M0639_30025</name>
    <name evidence="2" type="ORF">M0639_30965</name>
</gene>
<dbReference type="AlphaFoldDB" id="A0AB38RLV0"/>
<reference evidence="3" key="1">
    <citation type="journal article" date="2022" name="Environ. Microbiol.">
        <title>Functional analysis, diversity, and distribution of carbendazim hydrolases MheI and CbmA, responsible for the initial step in carbendazim degradation.</title>
        <authorList>
            <person name="Zhang M."/>
            <person name="Bai X."/>
            <person name="Li Q."/>
            <person name="Zhang L."/>
            <person name="Zhu Q."/>
            <person name="Gao S."/>
            <person name="Ke Z."/>
            <person name="Jiang M."/>
            <person name="Hu J."/>
            <person name="Qiu J."/>
            <person name="Hong Q."/>
        </authorList>
    </citation>
    <scope>NUCLEOTIDE SEQUENCE [LARGE SCALE GENOMIC DNA]</scope>
    <source>
        <strain evidence="3">djl-6</strain>
    </source>
</reference>
<accession>A0AB38RLV0</accession>
<evidence type="ECO:0000313" key="2">
    <source>
        <dbReference type="EMBL" id="UPU46389.1"/>
    </source>
</evidence>
<dbReference type="EMBL" id="CP096566">
    <property type="protein sequence ID" value="UPU46389.1"/>
    <property type="molecule type" value="Genomic_DNA"/>
</dbReference>
<dbReference type="EMBL" id="CP096564">
    <property type="protein sequence ID" value="UPU46196.1"/>
    <property type="molecule type" value="Genomic_DNA"/>
</dbReference>
<dbReference type="RefSeq" id="WP_064075652.1">
    <property type="nucleotide sequence ID" value="NZ_CP096564.1"/>
</dbReference>
<proteinExistence type="predicted"/>
<geneLocation type="plasmid" evidence="1 3">
    <name>pdjl-6-1</name>
</geneLocation>
<geneLocation type="plasmid" evidence="2 3">
    <name>pdjl-6-3</name>
</geneLocation>
<name>A0AB38RLV0_RHOSG</name>
<keyword evidence="3" id="KW-1185">Reference proteome</keyword>